<accession>A0A1T4VL20</accession>
<protein>
    <recommendedName>
        <fullName evidence="3">Heavy-metal-associated domain-containing protein</fullName>
    </recommendedName>
</protein>
<dbReference type="STRING" id="83771.SAMN02910357_01917"/>
<sequence>MKVRCDISGLDCPHCAAKLEGLLQKEFAGANLNFAMGSLVLDVNGDGDEEEIVAAAQKIADGFEDGISIELRD</sequence>
<proteinExistence type="predicted"/>
<name>A0A1T4VL20_9GAMM</name>
<dbReference type="AlphaFoldDB" id="A0A1T4VL20"/>
<evidence type="ECO:0000313" key="2">
    <source>
        <dbReference type="Proteomes" id="UP000242432"/>
    </source>
</evidence>
<reference evidence="2" key="1">
    <citation type="submission" date="2017-02" db="EMBL/GenBank/DDBJ databases">
        <authorList>
            <person name="Varghese N."/>
            <person name="Submissions S."/>
        </authorList>
    </citation>
    <scope>NUCLEOTIDE SEQUENCE [LARGE SCALE GENOMIC DNA]</scope>
    <source>
        <strain evidence="2">DSM 3072</strain>
    </source>
</reference>
<evidence type="ECO:0000313" key="1">
    <source>
        <dbReference type="EMBL" id="SKA65623.1"/>
    </source>
</evidence>
<evidence type="ECO:0008006" key="3">
    <source>
        <dbReference type="Google" id="ProtNLM"/>
    </source>
</evidence>
<dbReference type="RefSeq" id="WP_031492934.1">
    <property type="nucleotide sequence ID" value="NZ_FUXX01000030.1"/>
</dbReference>
<dbReference type="Gene3D" id="3.30.70.100">
    <property type="match status" value="1"/>
</dbReference>
<dbReference type="GO" id="GO:0046872">
    <property type="term" value="F:metal ion binding"/>
    <property type="evidence" value="ECO:0007669"/>
    <property type="project" value="InterPro"/>
</dbReference>
<dbReference type="InterPro" id="IPR036163">
    <property type="entry name" value="HMA_dom_sf"/>
</dbReference>
<dbReference type="SUPFAM" id="SSF55008">
    <property type="entry name" value="HMA, heavy metal-associated domain"/>
    <property type="match status" value="1"/>
</dbReference>
<organism evidence="1 2">
    <name type="scientific">Succinivibrio dextrinosolvens DSM 3072</name>
    <dbReference type="NCBI Taxonomy" id="1123324"/>
    <lineage>
        <taxon>Bacteria</taxon>
        <taxon>Pseudomonadati</taxon>
        <taxon>Pseudomonadota</taxon>
        <taxon>Gammaproteobacteria</taxon>
        <taxon>Aeromonadales</taxon>
        <taxon>Succinivibrionaceae</taxon>
        <taxon>Succinivibrio</taxon>
    </lineage>
</organism>
<keyword evidence="2" id="KW-1185">Reference proteome</keyword>
<dbReference type="Proteomes" id="UP000242432">
    <property type="component" value="Unassembled WGS sequence"/>
</dbReference>
<dbReference type="EMBL" id="FUXX01000030">
    <property type="protein sequence ID" value="SKA65623.1"/>
    <property type="molecule type" value="Genomic_DNA"/>
</dbReference>
<gene>
    <name evidence="1" type="ORF">SAMN02745213_01685</name>
</gene>